<dbReference type="Proteomes" id="UP001163798">
    <property type="component" value="Unassembled WGS sequence"/>
</dbReference>
<dbReference type="Gene3D" id="2.60.260.20">
    <property type="entry name" value="Urease metallochaperone UreE, N-terminal domain"/>
    <property type="match status" value="2"/>
</dbReference>
<dbReference type="PRINTS" id="PR00625">
    <property type="entry name" value="JDOMAIN"/>
</dbReference>
<comment type="caution">
    <text evidence="4">The sequence shown here is derived from an EMBL/GenBank/DDBJ whole genome shotgun (WGS) entry which is preliminary data.</text>
</comment>
<evidence type="ECO:0000313" key="4">
    <source>
        <dbReference type="EMBL" id="KAJ3787748.1"/>
    </source>
</evidence>
<dbReference type="EMBL" id="MU793286">
    <property type="protein sequence ID" value="KAJ3787748.1"/>
    <property type="molecule type" value="Genomic_DNA"/>
</dbReference>
<sequence>MHFKSKPLRDHWHEVLGVSDDATRDEIKAAYKKLALSWHPDRHTDDKNLATEKFVEINNAYRIIMRERHFELANVSVNDLNPVRPQFRTRTSTESSTPRTRESSATIGTLSSSSRQSSFESMTTAPSTSRFSMRHVSTSCDALPYLVPGNSPFYPRVPPPQSISNVLESHHFRASGERPSIFPGPLTDSPLQTKMPNLPRRSTDNSSFNDHILMNRILAFKDTPPMDNRPLHPYNPPFASIGVGTSKEWRYSLTLTLEELFHGRICPIRITRRYLSGEMKNVVLDVDVPPGSRPGAEIVFRGVGHERSPGRFQDIVFVIAQATHDRFVRADNDLLLNTKIPWSDNLKTQDGRLCFPGIDGKLLCIRIPRPSNRSRGSLTGSQIVCDAGMPIWFGAKIVGRGNMVVRWEILIPQISRWDYLKTTFSFYRSSLSCAFR</sequence>
<evidence type="ECO:0000313" key="5">
    <source>
        <dbReference type="Proteomes" id="UP001163798"/>
    </source>
</evidence>
<dbReference type="AlphaFoldDB" id="A0AA38L0B5"/>
<dbReference type="SMART" id="SM00271">
    <property type="entry name" value="DnaJ"/>
    <property type="match status" value="1"/>
</dbReference>
<dbReference type="GO" id="GO:0051087">
    <property type="term" value="F:protein-folding chaperone binding"/>
    <property type="evidence" value="ECO:0007669"/>
    <property type="project" value="TreeGrafter"/>
</dbReference>
<dbReference type="InterPro" id="IPR002939">
    <property type="entry name" value="DnaJ_C"/>
</dbReference>
<keyword evidence="1" id="KW-0143">Chaperone</keyword>
<dbReference type="Pfam" id="PF01556">
    <property type="entry name" value="DnaJ_C"/>
    <property type="match status" value="1"/>
</dbReference>
<dbReference type="CDD" id="cd06257">
    <property type="entry name" value="DnaJ"/>
    <property type="match status" value="1"/>
</dbReference>
<dbReference type="PANTHER" id="PTHR24078:SF562">
    <property type="entry name" value="DNAJ DOMAIN CONTAINING PROTEIN"/>
    <property type="match status" value="1"/>
</dbReference>
<feature type="compositionally biased region" description="Low complexity" evidence="2">
    <location>
        <begin position="88"/>
        <end position="121"/>
    </location>
</feature>
<dbReference type="SUPFAM" id="SSF46565">
    <property type="entry name" value="Chaperone J-domain"/>
    <property type="match status" value="1"/>
</dbReference>
<reference evidence="4" key="1">
    <citation type="submission" date="2022-08" db="EMBL/GenBank/DDBJ databases">
        <authorList>
            <consortium name="DOE Joint Genome Institute"/>
            <person name="Min B."/>
            <person name="Riley R."/>
            <person name="Sierra-Patev S."/>
            <person name="Naranjo-Ortiz M."/>
            <person name="Looney B."/>
            <person name="Konkel Z."/>
            <person name="Slot J.C."/>
            <person name="Sakamoto Y."/>
            <person name="Steenwyk J.L."/>
            <person name="Rokas A."/>
            <person name="Carro J."/>
            <person name="Camarero S."/>
            <person name="Ferreira P."/>
            <person name="Molpeceres G."/>
            <person name="Ruiz-Duenas F.J."/>
            <person name="Serrano A."/>
            <person name="Henrissat B."/>
            <person name="Drula E."/>
            <person name="Hughes K.W."/>
            <person name="Mata J.L."/>
            <person name="Ishikawa N.K."/>
            <person name="Vargas-Isla R."/>
            <person name="Ushijima S."/>
            <person name="Smith C.A."/>
            <person name="Ahrendt S."/>
            <person name="Andreopoulos W."/>
            <person name="He G."/>
            <person name="Labutti K."/>
            <person name="Lipzen A."/>
            <person name="Ng V."/>
            <person name="Sandor L."/>
            <person name="Barry K."/>
            <person name="Martinez A.T."/>
            <person name="Xiao Y."/>
            <person name="Gibbons J.G."/>
            <person name="Terashima K."/>
            <person name="Hibbett D.S."/>
            <person name="Grigoriev I.V."/>
        </authorList>
    </citation>
    <scope>NUCLEOTIDE SEQUENCE</scope>
    <source>
        <strain evidence="4">TFB10291</strain>
    </source>
</reference>
<dbReference type="SUPFAM" id="SSF49493">
    <property type="entry name" value="HSP40/DnaJ peptide-binding domain"/>
    <property type="match status" value="1"/>
</dbReference>
<dbReference type="Gene3D" id="1.10.287.110">
    <property type="entry name" value="DnaJ domain"/>
    <property type="match status" value="1"/>
</dbReference>
<dbReference type="PANTHER" id="PTHR24078">
    <property type="entry name" value="DNAJ HOMOLOG SUBFAMILY C MEMBER"/>
    <property type="match status" value="1"/>
</dbReference>
<dbReference type="InterPro" id="IPR036869">
    <property type="entry name" value="J_dom_sf"/>
</dbReference>
<dbReference type="GO" id="GO:0051082">
    <property type="term" value="F:unfolded protein binding"/>
    <property type="evidence" value="ECO:0007669"/>
    <property type="project" value="InterPro"/>
</dbReference>
<evidence type="ECO:0000256" key="2">
    <source>
        <dbReference type="SAM" id="MobiDB-lite"/>
    </source>
</evidence>
<gene>
    <name evidence="4" type="ORF">GGU10DRAFT_347998</name>
</gene>
<dbReference type="InterPro" id="IPR008971">
    <property type="entry name" value="HSP40/DnaJ_pept-bd"/>
</dbReference>
<dbReference type="InterPro" id="IPR001623">
    <property type="entry name" value="DnaJ_domain"/>
</dbReference>
<name>A0AA38L0B5_9AGAR</name>
<dbReference type="InterPro" id="IPR051339">
    <property type="entry name" value="DnaJ_subfamily_B"/>
</dbReference>
<dbReference type="Pfam" id="PF00226">
    <property type="entry name" value="DnaJ"/>
    <property type="match status" value="1"/>
</dbReference>
<dbReference type="GO" id="GO:0006457">
    <property type="term" value="P:protein folding"/>
    <property type="evidence" value="ECO:0007669"/>
    <property type="project" value="InterPro"/>
</dbReference>
<organism evidence="4 5">
    <name type="scientific">Lentinula aff. detonsa</name>
    <dbReference type="NCBI Taxonomy" id="2804958"/>
    <lineage>
        <taxon>Eukaryota</taxon>
        <taxon>Fungi</taxon>
        <taxon>Dikarya</taxon>
        <taxon>Basidiomycota</taxon>
        <taxon>Agaricomycotina</taxon>
        <taxon>Agaricomycetes</taxon>
        <taxon>Agaricomycetidae</taxon>
        <taxon>Agaricales</taxon>
        <taxon>Marasmiineae</taxon>
        <taxon>Omphalotaceae</taxon>
        <taxon>Lentinula</taxon>
    </lineage>
</organism>
<protein>
    <recommendedName>
        <fullName evidence="3">J domain-containing protein</fullName>
    </recommendedName>
</protein>
<keyword evidence="5" id="KW-1185">Reference proteome</keyword>
<evidence type="ECO:0000256" key="1">
    <source>
        <dbReference type="ARBA" id="ARBA00023186"/>
    </source>
</evidence>
<evidence type="ECO:0000259" key="3">
    <source>
        <dbReference type="PROSITE" id="PS50076"/>
    </source>
</evidence>
<accession>A0AA38L0B5</accession>
<proteinExistence type="predicted"/>
<dbReference type="CDD" id="cd10747">
    <property type="entry name" value="DnaJ_C"/>
    <property type="match status" value="1"/>
</dbReference>
<feature type="domain" description="J" evidence="3">
    <location>
        <begin position="11"/>
        <end position="69"/>
    </location>
</feature>
<dbReference type="GO" id="GO:0005829">
    <property type="term" value="C:cytosol"/>
    <property type="evidence" value="ECO:0007669"/>
    <property type="project" value="TreeGrafter"/>
</dbReference>
<dbReference type="PROSITE" id="PS50076">
    <property type="entry name" value="DNAJ_2"/>
    <property type="match status" value="1"/>
</dbReference>
<feature type="region of interest" description="Disordered" evidence="2">
    <location>
        <begin position="86"/>
        <end position="126"/>
    </location>
</feature>